<evidence type="ECO:0000313" key="11">
    <source>
        <dbReference type="EMBL" id="RYR36144.1"/>
    </source>
</evidence>
<proteinExistence type="inferred from homology"/>
<name>A0A445BBU6_ARAHY</name>
<dbReference type="Pfam" id="PF13839">
    <property type="entry name" value="PC-Esterase"/>
    <property type="match status" value="1"/>
</dbReference>
<dbReference type="InterPro" id="IPR029962">
    <property type="entry name" value="TBL"/>
</dbReference>
<evidence type="ECO:0000259" key="9">
    <source>
        <dbReference type="Pfam" id="PF13839"/>
    </source>
</evidence>
<keyword evidence="12" id="KW-1185">Reference proteome</keyword>
<evidence type="ECO:0000256" key="3">
    <source>
        <dbReference type="ARBA" id="ARBA00022692"/>
    </source>
</evidence>
<evidence type="ECO:0000256" key="2">
    <source>
        <dbReference type="ARBA" id="ARBA00007727"/>
    </source>
</evidence>
<dbReference type="Proteomes" id="UP000289738">
    <property type="component" value="Chromosome A10"/>
</dbReference>
<dbReference type="PANTHER" id="PTHR32285">
    <property type="entry name" value="PROTEIN TRICHOME BIREFRINGENCE-LIKE 9-RELATED"/>
    <property type="match status" value="1"/>
</dbReference>
<evidence type="ECO:0000313" key="12">
    <source>
        <dbReference type="Proteomes" id="UP000289738"/>
    </source>
</evidence>
<accession>A0A445BBU6</accession>
<keyword evidence="8" id="KW-0732">Signal</keyword>
<keyword evidence="4" id="KW-0735">Signal-anchor</keyword>
<evidence type="ECO:0000256" key="1">
    <source>
        <dbReference type="ARBA" id="ARBA00004167"/>
    </source>
</evidence>
<dbReference type="GO" id="GO:0016413">
    <property type="term" value="F:O-acetyltransferase activity"/>
    <property type="evidence" value="ECO:0007669"/>
    <property type="project" value="InterPro"/>
</dbReference>
<reference evidence="11 12" key="1">
    <citation type="submission" date="2019-01" db="EMBL/GenBank/DDBJ databases">
        <title>Sequencing of cultivated peanut Arachis hypogaea provides insights into genome evolution and oil improvement.</title>
        <authorList>
            <person name="Chen X."/>
        </authorList>
    </citation>
    <scope>NUCLEOTIDE SEQUENCE [LARGE SCALE GENOMIC DNA]</scope>
    <source>
        <strain evidence="12">cv. Fuhuasheng</strain>
        <tissue evidence="11">Leaves</tissue>
    </source>
</reference>
<feature type="chain" id="PRO_5019313691" evidence="8">
    <location>
        <begin position="30"/>
        <end position="183"/>
    </location>
</feature>
<dbReference type="EMBL" id="SDMP01000010">
    <property type="protein sequence ID" value="RYR36144.1"/>
    <property type="molecule type" value="Genomic_DNA"/>
</dbReference>
<dbReference type="InterPro" id="IPR026057">
    <property type="entry name" value="TBL_C"/>
</dbReference>
<keyword evidence="6 7" id="KW-0472">Membrane</keyword>
<evidence type="ECO:0000256" key="5">
    <source>
        <dbReference type="ARBA" id="ARBA00022989"/>
    </source>
</evidence>
<keyword evidence="3 7" id="KW-0812">Transmembrane</keyword>
<sequence>MGLRVHYSSLLVLCVLLFQILVLVQQAKATKFQNVSGIRRLRGRKSVVGGSGGCNLFIGSWVIDPSFPLYDSSSCPFIDPEFDCQKYGRPDKQYLKYAWKPDSCSLPRFDGLDFLNRWRGKKIMFVGDSLSLNMWESLSCMIHASVPNTQTTFLRKEALSTVIFHVLLFLFIKLLLYLSLWQQ</sequence>
<feature type="domain" description="Trichome birefringence-like C-terminal" evidence="9">
    <location>
        <begin position="106"/>
        <end position="163"/>
    </location>
</feature>
<organism evidence="11 12">
    <name type="scientific">Arachis hypogaea</name>
    <name type="common">Peanut</name>
    <dbReference type="NCBI Taxonomy" id="3818"/>
    <lineage>
        <taxon>Eukaryota</taxon>
        <taxon>Viridiplantae</taxon>
        <taxon>Streptophyta</taxon>
        <taxon>Embryophyta</taxon>
        <taxon>Tracheophyta</taxon>
        <taxon>Spermatophyta</taxon>
        <taxon>Magnoliopsida</taxon>
        <taxon>eudicotyledons</taxon>
        <taxon>Gunneridae</taxon>
        <taxon>Pentapetalae</taxon>
        <taxon>rosids</taxon>
        <taxon>fabids</taxon>
        <taxon>Fabales</taxon>
        <taxon>Fabaceae</taxon>
        <taxon>Papilionoideae</taxon>
        <taxon>50 kb inversion clade</taxon>
        <taxon>dalbergioids sensu lato</taxon>
        <taxon>Dalbergieae</taxon>
        <taxon>Pterocarpus clade</taxon>
        <taxon>Arachis</taxon>
    </lineage>
</organism>
<dbReference type="GO" id="GO:0016020">
    <property type="term" value="C:membrane"/>
    <property type="evidence" value="ECO:0007669"/>
    <property type="project" value="UniProtKB-SubCell"/>
</dbReference>
<feature type="transmembrane region" description="Helical" evidence="7">
    <location>
        <begin position="158"/>
        <end position="180"/>
    </location>
</feature>
<evidence type="ECO:0000256" key="4">
    <source>
        <dbReference type="ARBA" id="ARBA00022968"/>
    </source>
</evidence>
<evidence type="ECO:0000256" key="6">
    <source>
        <dbReference type="ARBA" id="ARBA00023136"/>
    </source>
</evidence>
<dbReference type="PANTHER" id="PTHR32285:SF42">
    <property type="entry name" value="PROTEIN TRICHOME BIREFRINGENCE-LIKE 37"/>
    <property type="match status" value="1"/>
</dbReference>
<evidence type="ECO:0000259" key="10">
    <source>
        <dbReference type="Pfam" id="PF14416"/>
    </source>
</evidence>
<gene>
    <name evidence="11" type="ORF">Ahy_A10g051179</name>
</gene>
<dbReference type="GO" id="GO:0005794">
    <property type="term" value="C:Golgi apparatus"/>
    <property type="evidence" value="ECO:0007669"/>
    <property type="project" value="TreeGrafter"/>
</dbReference>
<comment type="subcellular location">
    <subcellularLocation>
        <location evidence="1">Membrane</location>
        <topology evidence="1">Single-pass membrane protein</topology>
    </subcellularLocation>
</comment>
<keyword evidence="5 7" id="KW-1133">Transmembrane helix</keyword>
<feature type="signal peptide" evidence="8">
    <location>
        <begin position="1"/>
        <end position="29"/>
    </location>
</feature>
<dbReference type="Pfam" id="PF14416">
    <property type="entry name" value="PMR5N"/>
    <property type="match status" value="1"/>
</dbReference>
<comment type="similarity">
    <text evidence="2">Belongs to the PC-esterase family. TBL subfamily.</text>
</comment>
<comment type="caution">
    <text evidence="11">The sequence shown here is derived from an EMBL/GenBank/DDBJ whole genome shotgun (WGS) entry which is preliminary data.</text>
</comment>
<dbReference type="InterPro" id="IPR025846">
    <property type="entry name" value="TBL_N"/>
</dbReference>
<feature type="domain" description="Trichome birefringence-like N-terminal" evidence="10">
    <location>
        <begin position="53"/>
        <end position="105"/>
    </location>
</feature>
<protein>
    <submittedName>
        <fullName evidence="11">Uncharacterized protein</fullName>
    </submittedName>
</protein>
<dbReference type="AlphaFoldDB" id="A0A445BBU6"/>
<evidence type="ECO:0000256" key="8">
    <source>
        <dbReference type="SAM" id="SignalP"/>
    </source>
</evidence>
<evidence type="ECO:0000256" key="7">
    <source>
        <dbReference type="SAM" id="Phobius"/>
    </source>
</evidence>